<feature type="domain" description="DUF7379" evidence="3">
    <location>
        <begin position="179"/>
        <end position="280"/>
    </location>
</feature>
<evidence type="ECO:0000259" key="3">
    <source>
        <dbReference type="Pfam" id="PF24096"/>
    </source>
</evidence>
<dbReference type="Gene3D" id="3.40.50.1820">
    <property type="entry name" value="alpha/beta hydrolase"/>
    <property type="match status" value="1"/>
</dbReference>
<keyword evidence="5" id="KW-1185">Reference proteome</keyword>
<dbReference type="GO" id="GO:0008374">
    <property type="term" value="F:O-acyltransferase activity"/>
    <property type="evidence" value="ECO:0007669"/>
    <property type="project" value="InterPro"/>
</dbReference>
<evidence type="ECO:0000313" key="4">
    <source>
        <dbReference type="EMBL" id="ABM93063.1"/>
    </source>
</evidence>
<accession>A2SBX4</accession>
<dbReference type="HOGENOM" id="CLU_237995_0_0_4"/>
<gene>
    <name evidence="4" type="ordered locus">Mpe_A0101</name>
</gene>
<feature type="domain" description="CHAT" evidence="2">
    <location>
        <begin position="1240"/>
        <end position="1548"/>
    </location>
</feature>
<dbReference type="InterPro" id="IPR003386">
    <property type="entry name" value="LACT/PDAT_acylTrfase"/>
</dbReference>
<dbReference type="InterPro" id="IPR055803">
    <property type="entry name" value="DUF7379"/>
</dbReference>
<dbReference type="eggNOG" id="COG4995">
    <property type="taxonomic scope" value="Bacteria"/>
</dbReference>
<dbReference type="STRING" id="420662.Mpe_A0101"/>
<dbReference type="Pfam" id="PF02450">
    <property type="entry name" value="LCAT"/>
    <property type="match status" value="1"/>
</dbReference>
<dbReference type="Pfam" id="PF12770">
    <property type="entry name" value="CHAT"/>
    <property type="match status" value="1"/>
</dbReference>
<feature type="region of interest" description="Disordered" evidence="1">
    <location>
        <begin position="71"/>
        <end position="90"/>
    </location>
</feature>
<dbReference type="InterPro" id="IPR024983">
    <property type="entry name" value="CHAT_dom"/>
</dbReference>
<dbReference type="KEGG" id="mpt:Mpe_A0101"/>
<dbReference type="Pfam" id="PF24096">
    <property type="entry name" value="DUF7379"/>
    <property type="match status" value="1"/>
</dbReference>
<organism evidence="4 5">
    <name type="scientific">Methylibium petroleiphilum (strain ATCC BAA-1232 / LMG 22953 / PM1)</name>
    <dbReference type="NCBI Taxonomy" id="420662"/>
    <lineage>
        <taxon>Bacteria</taxon>
        <taxon>Pseudomonadati</taxon>
        <taxon>Pseudomonadota</taxon>
        <taxon>Betaproteobacteria</taxon>
        <taxon>Burkholderiales</taxon>
        <taxon>Sphaerotilaceae</taxon>
        <taxon>Methylibium</taxon>
    </lineage>
</organism>
<name>A2SBX4_METPP</name>
<protein>
    <submittedName>
        <fullName evidence="4">Uncharacterized protein</fullName>
    </submittedName>
</protein>
<dbReference type="SUPFAM" id="SSF53474">
    <property type="entry name" value="alpha/beta-Hydrolases"/>
    <property type="match status" value="1"/>
</dbReference>
<dbReference type="EMBL" id="CP000555">
    <property type="protein sequence ID" value="ABM93063.1"/>
    <property type="molecule type" value="Genomic_DNA"/>
</dbReference>
<evidence type="ECO:0000259" key="2">
    <source>
        <dbReference type="Pfam" id="PF12770"/>
    </source>
</evidence>
<sequence>MQRQQRGSAGAASRGLDAVQLGKAGAVLEVRFADGSVFYTDPVEFAARHGRQAAAQRGVANGAPTIELPFDLASSPRSRSRGGAPGAPVERYTVSELTDPTSLDKLYDFGAILGRSVARWFPGNAAADFPLAAKLCAAFENASLHDALGDEGGVLLRWVDGSWQPAGSLPLSDAKDSVLLFLHGTASSTEGSFGALWAGPGNSEARDAERPGDFTALAARSTLLAWEHRSLTLSPIDNAHGLVGALLAALPDDRVFTVDVVSHSRGGLVGELFALRSAPTLEQAQRHFTASYAGREGQPSHPDAPLLRPLFTALAGAAQRLRPGCFVRVACPARGTLLADGRTDLFLSLLLRAVGLAVGGATGGVGRLAFERVSRLVRSLVAARADARIVPGLEAMIPGSPLTLALAGCGAQPTDRLRVIAGDSRGKGWGGIVTLLGDVFYGLHDHDFVVHTRSMFGGLQRSAQPPRSLRCEGPTVTHFAYFGAGSLSRSALFSALAGRDDGFAALADDERRTRGLLQALKSDPLSRRPFEAWLADFGLRENARKPVLLVLPGIMGSELQRRDGGDRIWLTLGAMLDGSLERLGLEDPDARADGSALRAGGLLAASYERLLDEARSRFRVVAVPFDWRLSIEHSGAGLREQLRAIVERLDDGTVPVHLLVHSMGGLVARQALYVDVAGKALWQDLKQRGSRLVMLGTPNKGSYAPAMLLLRQYRLATMLAMLARKVSDRDMARFGAGFPGLLQMLPHDSDPAFGDLFDAASWQRIAEAEHGAQLPDPQVLKAARDFVRSRPFQDSFQALCEDPSVFYVAGTGSTVLQMRPPQDAWETVFGEGEAVIATRRGIDFLAGDGGDGTVPWNSALAPERTWYAPCEHGTLPDHRESFEAYFELLTAGRTRRLPQQPPQRRGAGTALTVWPPTPQPALLPTDDDELADYILAHGGSGPEPVPSPDPIEVRVVHGSLDFARYPLMVGHYQDDGVSGAAKRVDEKLDGQLQRLIDLKLFVGASRTGHYLRPNNHGVTPPAYPGALLLGLGTVGELTPGLLSETVTRGVLRYAFEHVHRDPYAARGSEPVDLRLSTVLVGTHVQAVTARDSLAGLLYGVWRAAQLLLQMPGGPQPVRIREVEVIEIDEHIALDAAYELRRLLARDEWAERLRWDHPVLEVREGGIRGYRPRAVGSVWQRLVVRQDALGGLNFALIGERARVESTQVYSDVASLRRFIDRVSDHQTGAADRIASPTDPRFGGVLFQMLLPYELKERLANLDNTVLVVDDESARYPWELLSPALAGPADGETPRPFVVHAGLVRQRVTDDFRRLPQAITGYDALIVGAPSTANWQDDRREPLAFSTLEGAEAEAHAVNELLLHDDREWLPSSLIGPTVSFDQVRIALLEKPYRLLHLCGHGVVDQWVRTMGSGPDAREVRKTGMVLSDQEVLTAADVEQMSPPPEFVFINCCYSGRDAEGLTTPGTGPRKHPILAASLALQFIKMGSKAVVAAGWQVDDAAALLFAKTLYRALLDGEAFGEAVRGAREAVHADSGAQHNTWGAYQCYGDPQWRLHAPARAAAASAGTSLLRDADGCMSAHELADRIVQVVAVAGDKPAAAVLGQIDRLLATLAADEARRAWLSDSRVRSALGCAYRELGDHDSAARALQLGARSAYSQVQIGQLELLVNSLSRSASPDAQLAAESLLDRLDDVSNDTLGRWPLGDQDVAPTSASSERQGLRGGFVLRQAARLLDEDKALGAVAEALVKAAKLFASAYRSKRHFGDAADRRAYALSNAMLAAALAGLARRELGVAEAALAEAGTPHPGSPALGPIALWLAEAGALLDELAALDDLASFWHQTTKLELLVARTLLAHLQDPAHPLDDFAVALDLLDRALVRWPSPIQVESLQHRFLLVRHLSLALQRQPGPHPWEDLRQMLPVLTEDALARLATCGRGEH</sequence>
<dbReference type="eggNOG" id="COG1075">
    <property type="taxonomic scope" value="Bacteria"/>
</dbReference>
<dbReference type="InterPro" id="IPR029058">
    <property type="entry name" value="AB_hydrolase_fold"/>
</dbReference>
<feature type="region of interest" description="Disordered" evidence="1">
    <location>
        <begin position="897"/>
        <end position="919"/>
    </location>
</feature>
<evidence type="ECO:0000313" key="5">
    <source>
        <dbReference type="Proteomes" id="UP000000366"/>
    </source>
</evidence>
<evidence type="ECO:0000256" key="1">
    <source>
        <dbReference type="SAM" id="MobiDB-lite"/>
    </source>
</evidence>
<proteinExistence type="predicted"/>
<reference evidence="4 5" key="1">
    <citation type="journal article" date="2007" name="J. Bacteriol.">
        <title>Whole-genome analysis of the methyl tert-butyl ether-degrading beta-proteobacterium Methylibium petroleiphilum PM1.</title>
        <authorList>
            <person name="Kane S.R."/>
            <person name="Chakicherla A.Y."/>
            <person name="Chain P.S.G."/>
            <person name="Schmidt R."/>
            <person name="Shin M.W."/>
            <person name="Legler T.C."/>
            <person name="Scow K.M."/>
            <person name="Larimer F.W."/>
            <person name="Lucas S.M."/>
            <person name="Richardson P.M."/>
            <person name="Hristova K.R."/>
        </authorList>
    </citation>
    <scope>NUCLEOTIDE SEQUENCE [LARGE SCALE GENOMIC DNA]</scope>
    <source>
        <strain evidence="5">ATCC BAA-1232 / LMG 22953 / PM1</strain>
    </source>
</reference>
<dbReference type="GO" id="GO:0006629">
    <property type="term" value="P:lipid metabolic process"/>
    <property type="evidence" value="ECO:0007669"/>
    <property type="project" value="InterPro"/>
</dbReference>
<dbReference type="Proteomes" id="UP000000366">
    <property type="component" value="Chromosome"/>
</dbReference>